<dbReference type="Pfam" id="PF06580">
    <property type="entry name" value="His_kinase"/>
    <property type="match status" value="1"/>
</dbReference>
<feature type="transmembrane region" description="Helical" evidence="1">
    <location>
        <begin position="41"/>
        <end position="60"/>
    </location>
</feature>
<feature type="transmembrane region" description="Helical" evidence="1">
    <location>
        <begin position="105"/>
        <end position="126"/>
    </location>
</feature>
<evidence type="ECO:0000313" key="4">
    <source>
        <dbReference type="Proteomes" id="UP000194841"/>
    </source>
</evidence>
<evidence type="ECO:0000313" key="3">
    <source>
        <dbReference type="EMBL" id="OUL56017.1"/>
    </source>
</evidence>
<dbReference type="OrthoDB" id="6287031at2"/>
<accession>A0A244CKX4</accession>
<keyword evidence="1" id="KW-1133">Transmembrane helix</keyword>
<protein>
    <recommendedName>
        <fullName evidence="2">Signal transduction histidine kinase internal region domain-containing protein</fullName>
    </recommendedName>
</protein>
<evidence type="ECO:0000256" key="1">
    <source>
        <dbReference type="SAM" id="Phobius"/>
    </source>
</evidence>
<name>A0A244CKX4_PSEDV</name>
<comment type="caution">
    <text evidence="3">The sequence shown here is derived from an EMBL/GenBank/DDBJ whole genome shotgun (WGS) entry which is preliminary data.</text>
</comment>
<dbReference type="InterPro" id="IPR010559">
    <property type="entry name" value="Sig_transdc_His_kin_internal"/>
</dbReference>
<dbReference type="PANTHER" id="PTHR34220:SF7">
    <property type="entry name" value="SENSOR HISTIDINE KINASE YPDA"/>
    <property type="match status" value="1"/>
</dbReference>
<reference evidence="3 4" key="1">
    <citation type="submission" date="2017-02" db="EMBL/GenBank/DDBJ databases">
        <title>Pseudoalteromonas ulvae TC14 Genome.</title>
        <authorList>
            <person name="Molmeret M."/>
        </authorList>
    </citation>
    <scope>NUCLEOTIDE SEQUENCE [LARGE SCALE GENOMIC DNA]</scope>
    <source>
        <strain evidence="3">TC14</strain>
    </source>
</reference>
<dbReference type="PANTHER" id="PTHR34220">
    <property type="entry name" value="SENSOR HISTIDINE KINASE YPDA"/>
    <property type="match status" value="1"/>
</dbReference>
<keyword evidence="4" id="KW-1185">Reference proteome</keyword>
<feature type="transmembrane region" description="Helical" evidence="1">
    <location>
        <begin position="7"/>
        <end position="29"/>
    </location>
</feature>
<feature type="domain" description="Signal transduction histidine kinase internal region" evidence="2">
    <location>
        <begin position="142"/>
        <end position="206"/>
    </location>
</feature>
<dbReference type="GO" id="GO:0016020">
    <property type="term" value="C:membrane"/>
    <property type="evidence" value="ECO:0007669"/>
    <property type="project" value="InterPro"/>
</dbReference>
<organism evidence="3 4">
    <name type="scientific">Pseudoalteromonas ulvae</name>
    <dbReference type="NCBI Taxonomy" id="107327"/>
    <lineage>
        <taxon>Bacteria</taxon>
        <taxon>Pseudomonadati</taxon>
        <taxon>Pseudomonadota</taxon>
        <taxon>Gammaproteobacteria</taxon>
        <taxon>Alteromonadales</taxon>
        <taxon>Pseudoalteromonadaceae</taxon>
        <taxon>Pseudoalteromonas</taxon>
    </lineage>
</organism>
<evidence type="ECO:0000259" key="2">
    <source>
        <dbReference type="Pfam" id="PF06580"/>
    </source>
</evidence>
<dbReference type="AlphaFoldDB" id="A0A244CKX4"/>
<dbReference type="GO" id="GO:0000155">
    <property type="term" value="F:phosphorelay sensor kinase activity"/>
    <property type="evidence" value="ECO:0007669"/>
    <property type="project" value="InterPro"/>
</dbReference>
<gene>
    <name evidence="3" type="ORF">B1199_20150</name>
</gene>
<sequence length="307" mass="35607">MTRMTDYWLAQAVIFLLVCTFPLISLAVVEPSKIFIYTHDWVIYVSICLACWHFVARTIIKKIAHRHIVSFFVALTLTSLAATAPLYLLSLIWETDNKSQSSLFGSLFGLNILLNIIWVIGYRLALSARERGRLESQYQEMNLKLLTQQIQPQLLYQSLDKIEQLMDTDRDAACDSITDLAELLRYKLKASKQDEVHLKDELNAVHFMQHLADAGDIFIEEIDEQLIADIEVPPLCIYHLCYLLNRKIDQPLHVKFARDQHQWSLSISGVYSYPRVIKRKLSKQYPQFFNQHALLDYSDNTVVLTVR</sequence>
<keyword evidence="1" id="KW-0812">Transmembrane</keyword>
<dbReference type="EMBL" id="MWPV01000008">
    <property type="protein sequence ID" value="OUL56017.1"/>
    <property type="molecule type" value="Genomic_DNA"/>
</dbReference>
<dbReference type="RefSeq" id="WP_086745936.1">
    <property type="nucleotide sequence ID" value="NZ_MWPV01000008.1"/>
</dbReference>
<dbReference type="InterPro" id="IPR050640">
    <property type="entry name" value="Bact_2-comp_sensor_kinase"/>
</dbReference>
<feature type="transmembrane region" description="Helical" evidence="1">
    <location>
        <begin position="72"/>
        <end position="93"/>
    </location>
</feature>
<keyword evidence="1" id="KW-0472">Membrane</keyword>
<proteinExistence type="predicted"/>
<dbReference type="Proteomes" id="UP000194841">
    <property type="component" value="Unassembled WGS sequence"/>
</dbReference>